<dbReference type="GO" id="GO:0003677">
    <property type="term" value="F:DNA binding"/>
    <property type="evidence" value="ECO:0007669"/>
    <property type="project" value="UniProtKB-KW"/>
</dbReference>
<dbReference type="Gene3D" id="1.10.10.60">
    <property type="entry name" value="Homeodomain-like"/>
    <property type="match status" value="1"/>
</dbReference>
<evidence type="ECO:0000313" key="4">
    <source>
        <dbReference type="Proteomes" id="UP000602905"/>
    </source>
</evidence>
<evidence type="ECO:0000259" key="2">
    <source>
        <dbReference type="PROSITE" id="PS51253"/>
    </source>
</evidence>
<dbReference type="SMART" id="SM00674">
    <property type="entry name" value="CENPB"/>
    <property type="match status" value="1"/>
</dbReference>
<feature type="domain" description="HTH CENPB-type" evidence="2">
    <location>
        <begin position="73"/>
        <end position="147"/>
    </location>
</feature>
<dbReference type="EMBL" id="JACYCD010000239">
    <property type="protein sequence ID" value="KAF8699368.1"/>
    <property type="molecule type" value="Genomic_DNA"/>
</dbReference>
<accession>A0A8H7HMK9</accession>
<reference evidence="3" key="1">
    <citation type="submission" date="2020-09" db="EMBL/GenBank/DDBJ databases">
        <title>Comparative genome analyses of four rice-infecting Rhizoctonia solani isolates reveal extensive enrichment of homogalacturonan modification genes.</title>
        <authorList>
            <person name="Lee D.-Y."/>
            <person name="Jeon J."/>
            <person name="Kim K.-T."/>
            <person name="Cheong K."/>
            <person name="Song H."/>
            <person name="Choi G."/>
            <person name="Ko J."/>
            <person name="Opiyo S.O."/>
            <person name="Zuo S."/>
            <person name="Madhav S."/>
            <person name="Lee Y.-H."/>
            <person name="Wang G.-L."/>
        </authorList>
    </citation>
    <scope>NUCLEOTIDE SEQUENCE</scope>
    <source>
        <strain evidence="3">AG1-IA WGL</strain>
    </source>
</reference>
<dbReference type="InterPro" id="IPR006600">
    <property type="entry name" value="HTH_CenpB_DNA-bd_dom"/>
</dbReference>
<dbReference type="AlphaFoldDB" id="A0A8H7HMK9"/>
<name>A0A8H7HMK9_9AGAM</name>
<comment type="caution">
    <text evidence="3">The sequence shown here is derived from an EMBL/GenBank/DDBJ whole genome shotgun (WGS) entry which is preliminary data.</text>
</comment>
<dbReference type="InterPro" id="IPR004875">
    <property type="entry name" value="DDE_SF_endonuclease_dom"/>
</dbReference>
<dbReference type="SUPFAM" id="SSF46689">
    <property type="entry name" value="Homeodomain-like"/>
    <property type="match status" value="1"/>
</dbReference>
<dbReference type="InterPro" id="IPR050863">
    <property type="entry name" value="CenT-Element_Derived"/>
</dbReference>
<keyword evidence="1" id="KW-0238">DNA-binding</keyword>
<proteinExistence type="predicted"/>
<evidence type="ECO:0000313" key="3">
    <source>
        <dbReference type="EMBL" id="KAF8699368.1"/>
    </source>
</evidence>
<feature type="non-terminal residue" evidence="3">
    <location>
        <position position="1"/>
    </location>
</feature>
<dbReference type="Gene3D" id="3.30.420.10">
    <property type="entry name" value="Ribonuclease H-like superfamily/Ribonuclease H"/>
    <property type="match status" value="1"/>
</dbReference>
<dbReference type="GO" id="GO:0005634">
    <property type="term" value="C:nucleus"/>
    <property type="evidence" value="ECO:0007669"/>
    <property type="project" value="TreeGrafter"/>
</dbReference>
<dbReference type="PANTHER" id="PTHR19303">
    <property type="entry name" value="TRANSPOSON"/>
    <property type="match status" value="1"/>
</dbReference>
<dbReference type="PROSITE" id="PS51253">
    <property type="entry name" value="HTH_CENPB"/>
    <property type="match status" value="1"/>
</dbReference>
<organism evidence="3 4">
    <name type="scientific">Rhizoctonia solani</name>
    <dbReference type="NCBI Taxonomy" id="456999"/>
    <lineage>
        <taxon>Eukaryota</taxon>
        <taxon>Fungi</taxon>
        <taxon>Dikarya</taxon>
        <taxon>Basidiomycota</taxon>
        <taxon>Agaricomycotina</taxon>
        <taxon>Agaricomycetes</taxon>
        <taxon>Cantharellales</taxon>
        <taxon>Ceratobasidiaceae</taxon>
        <taxon>Rhizoctonia</taxon>
    </lineage>
</organism>
<gene>
    <name evidence="3" type="ORF">RHS03_07375</name>
</gene>
<dbReference type="PANTHER" id="PTHR19303:SF73">
    <property type="entry name" value="PROTEIN PDC2"/>
    <property type="match status" value="1"/>
</dbReference>
<dbReference type="Proteomes" id="UP000602905">
    <property type="component" value="Unassembled WGS sequence"/>
</dbReference>
<dbReference type="Pfam" id="PF03184">
    <property type="entry name" value="DDE_1"/>
    <property type="match status" value="1"/>
</dbReference>
<dbReference type="InterPro" id="IPR036397">
    <property type="entry name" value="RNaseH_sf"/>
</dbReference>
<dbReference type="OrthoDB" id="162969at2759"/>
<sequence length="399" mass="46180">MSEESPKRQRLTFQQQLKVIQVYRDFKIHGSREVLLRLRSAGFTTICMQTVFRYIREEESIRQYVEEHSNNQNRSSRAKVTHPNLEKALWAWIQDAEHRRVHLTGDLIKAKARRLSIDMGIQPHEMIDFSDGWLARFKHRYGIKERIFHGEAASAPIELIEPSRKILHKQIAQFSLWDVVNVDETAHYSSQMTNRGLASQPLSGSKVDKTRLTIVLGTSAAGWKLPPFIIGKAARPRAFTHGTPADYGYWYEFNKSAWMTAEIWHRYLTSVNDMARNANRRLLLICDNASSHKAGEFSHLTVAFLPPNLTSHLQPMDAGIIRNFKGIYRKLLNERALDLDLQGVADPYKVNQRESMHLLTRAWNEVSDTTIKNCWRHTGILPPEDPERELRDMFAQARL</sequence>
<dbReference type="Pfam" id="PF03221">
    <property type="entry name" value="HTH_Tnp_Tc5"/>
    <property type="match status" value="1"/>
</dbReference>
<protein>
    <submittedName>
        <fullName evidence="3">CENP-B ARS binding protein-like protein</fullName>
    </submittedName>
</protein>
<dbReference type="InterPro" id="IPR009057">
    <property type="entry name" value="Homeodomain-like_sf"/>
</dbReference>
<evidence type="ECO:0000256" key="1">
    <source>
        <dbReference type="ARBA" id="ARBA00023125"/>
    </source>
</evidence>